<dbReference type="PANTHER" id="PTHR43467:SF1">
    <property type="entry name" value="PRECORRIN-6A SYNTHASE [DEACETYLATING]"/>
    <property type="match status" value="1"/>
</dbReference>
<evidence type="ECO:0000256" key="4">
    <source>
        <dbReference type="ARBA" id="ARBA00022679"/>
    </source>
</evidence>
<dbReference type="RefSeq" id="WP_005859290.1">
    <property type="nucleotide sequence ID" value="NZ_AAYA01000006.1"/>
</dbReference>
<dbReference type="GO" id="GO:0032259">
    <property type="term" value="P:methylation"/>
    <property type="evidence" value="ECO:0007669"/>
    <property type="project" value="UniProtKB-KW"/>
</dbReference>
<evidence type="ECO:0000313" key="9">
    <source>
        <dbReference type="Proteomes" id="UP000005713"/>
    </source>
</evidence>
<dbReference type="eggNOG" id="COG2243">
    <property type="taxonomic scope" value="Bacteria"/>
</dbReference>
<dbReference type="EC" id="2.1.1.152" evidence="6"/>
<comment type="caution">
    <text evidence="8">The sequence shown here is derived from an EMBL/GenBank/DDBJ whole genome shotgun (WGS) entry which is preliminary data.</text>
</comment>
<dbReference type="InterPro" id="IPR014776">
    <property type="entry name" value="4pyrrole_Mease_sub2"/>
</dbReference>
<keyword evidence="4 6" id="KW-0808">Transferase</keyword>
<dbReference type="SUPFAM" id="SSF53790">
    <property type="entry name" value="Tetrapyrrole methylase"/>
    <property type="match status" value="1"/>
</dbReference>
<dbReference type="NCBIfam" id="TIGR02434">
    <property type="entry name" value="CobF"/>
    <property type="match status" value="1"/>
</dbReference>
<sequence length="241" mass="26333">MIERVVLVGIGTGSLGHMTLDGQAALRSADVILVPRKAEKDDLAEIRLKLLERAGVSARVAFFDYPVRDEALPYLERVERWHDEIATRWTAAAGDAAEIALLVWGDPSFYDSTMRIAARLVPVGAVRVIPGITAVQALTAAHGVPLNTVNGRILVTTGRRLRDGGWPEGAESVVVVLDGECSFSRLTGQGLRIWWGAFLGMPEEILLSGPLDEVSPRIVEAREAARARHGWVMDTYLMRKS</sequence>
<dbReference type="PANTHER" id="PTHR43467">
    <property type="entry name" value="COBALT-PRECORRIN-2 C(20)-METHYLTRANSFERASE"/>
    <property type="match status" value="1"/>
</dbReference>
<comment type="pathway">
    <text evidence="1">Cofactor biosynthesis; adenosylcobalamin biosynthesis.</text>
</comment>
<dbReference type="Gene3D" id="3.40.1010.10">
    <property type="entry name" value="Cobalt-precorrin-4 Transmethylase, Domain 1"/>
    <property type="match status" value="1"/>
</dbReference>
<reference evidence="8 9" key="1">
    <citation type="submission" date="2006-06" db="EMBL/GenBank/DDBJ databases">
        <authorList>
            <person name="Moran M.A."/>
            <person name="Ferriera S."/>
            <person name="Johnson J."/>
            <person name="Kravitz S."/>
            <person name="Beeson K."/>
            <person name="Sutton G."/>
            <person name="Rogers Y.-H."/>
            <person name="Friedman R."/>
            <person name="Frazier M."/>
            <person name="Venter J.C."/>
        </authorList>
    </citation>
    <scope>NUCLEOTIDE SEQUENCE [LARGE SCALE GENOMIC DNA]</scope>
    <source>
        <strain evidence="8 9">E-37</strain>
    </source>
</reference>
<proteinExistence type="predicted"/>
<feature type="domain" description="Tetrapyrrole methylase" evidence="7">
    <location>
        <begin position="4"/>
        <end position="214"/>
    </location>
</feature>
<dbReference type="Pfam" id="PF00590">
    <property type="entry name" value="TP_methylase"/>
    <property type="match status" value="1"/>
</dbReference>
<organism evidence="8 9">
    <name type="scientific">Sagittula stellata (strain ATCC 700073 / DSM 11524 / E-37)</name>
    <dbReference type="NCBI Taxonomy" id="388399"/>
    <lineage>
        <taxon>Bacteria</taxon>
        <taxon>Pseudomonadati</taxon>
        <taxon>Pseudomonadota</taxon>
        <taxon>Alphaproteobacteria</taxon>
        <taxon>Rhodobacterales</taxon>
        <taxon>Roseobacteraceae</taxon>
        <taxon>Sagittula</taxon>
    </lineage>
</organism>
<protein>
    <recommendedName>
        <fullName evidence="6">Precorrin-6A synthase [deacetylating]</fullName>
        <ecNumber evidence="6">2.1.1.152</ecNumber>
    </recommendedName>
</protein>
<dbReference type="InterPro" id="IPR014777">
    <property type="entry name" value="4pyrrole_Mease_sub1"/>
</dbReference>
<dbReference type="EMBL" id="AAYA01000006">
    <property type="protein sequence ID" value="EBA08305.1"/>
    <property type="molecule type" value="Genomic_DNA"/>
</dbReference>
<evidence type="ECO:0000256" key="6">
    <source>
        <dbReference type="PIRNR" id="PIRNR036525"/>
    </source>
</evidence>
<dbReference type="InterPro" id="IPR012797">
    <property type="entry name" value="CobF"/>
</dbReference>
<evidence type="ECO:0000256" key="3">
    <source>
        <dbReference type="ARBA" id="ARBA00022603"/>
    </source>
</evidence>
<dbReference type="Proteomes" id="UP000005713">
    <property type="component" value="Unassembled WGS sequence"/>
</dbReference>
<dbReference type="GO" id="GO:0043819">
    <property type="term" value="F:precorrin-6A synthase (deacetylating) activity"/>
    <property type="evidence" value="ECO:0007669"/>
    <property type="project" value="UniProtKB-EC"/>
</dbReference>
<evidence type="ECO:0000256" key="5">
    <source>
        <dbReference type="ARBA" id="ARBA00022691"/>
    </source>
</evidence>
<keyword evidence="9" id="KW-1185">Reference proteome</keyword>
<evidence type="ECO:0000313" key="8">
    <source>
        <dbReference type="EMBL" id="EBA08305.1"/>
    </source>
</evidence>
<comment type="catalytic activity">
    <reaction evidence="6">
        <text>precorrin-5 + S-adenosyl-L-methionine + H2O = precorrin-6A + acetate + S-adenosyl-L-homocysteine + 2 H(+)</text>
        <dbReference type="Rhea" id="RHEA:18261"/>
        <dbReference type="ChEBI" id="CHEBI:15377"/>
        <dbReference type="ChEBI" id="CHEBI:15378"/>
        <dbReference type="ChEBI" id="CHEBI:30089"/>
        <dbReference type="ChEBI" id="CHEBI:57856"/>
        <dbReference type="ChEBI" id="CHEBI:59789"/>
        <dbReference type="ChEBI" id="CHEBI:77871"/>
        <dbReference type="ChEBI" id="CHEBI:77872"/>
        <dbReference type="EC" id="2.1.1.152"/>
    </reaction>
</comment>
<accession>A3K441</accession>
<keyword evidence="2" id="KW-0169">Cobalamin biosynthesis</keyword>
<evidence type="ECO:0000256" key="2">
    <source>
        <dbReference type="ARBA" id="ARBA00022573"/>
    </source>
</evidence>
<dbReference type="PIRSF" id="PIRSF036525">
    <property type="entry name" value="CobF"/>
    <property type="match status" value="1"/>
</dbReference>
<dbReference type="InterPro" id="IPR000878">
    <property type="entry name" value="4pyrrol_Mease"/>
</dbReference>
<dbReference type="GO" id="GO:0009236">
    <property type="term" value="P:cobalamin biosynthetic process"/>
    <property type="evidence" value="ECO:0007669"/>
    <property type="project" value="UniProtKB-KW"/>
</dbReference>
<dbReference type="InterPro" id="IPR035996">
    <property type="entry name" value="4pyrrol_Methylase_sf"/>
</dbReference>
<dbReference type="AlphaFoldDB" id="A3K441"/>
<dbReference type="CDD" id="cd11643">
    <property type="entry name" value="Precorrin-6A-synthase"/>
    <property type="match status" value="1"/>
</dbReference>
<evidence type="ECO:0000256" key="1">
    <source>
        <dbReference type="ARBA" id="ARBA00004953"/>
    </source>
</evidence>
<comment type="function">
    <text evidence="6">Catalyzes the methylation of C-1 in precorrin-5 and the subsequent extrusion of acetic acid from the resulting intermediate to form cobalt-precorrin-6A.</text>
</comment>
<evidence type="ECO:0000259" key="7">
    <source>
        <dbReference type="Pfam" id="PF00590"/>
    </source>
</evidence>
<keyword evidence="5 6" id="KW-0949">S-adenosyl-L-methionine</keyword>
<keyword evidence="3 6" id="KW-0489">Methyltransferase</keyword>
<name>A3K441_SAGS3</name>
<dbReference type="Gene3D" id="3.30.950.10">
    <property type="entry name" value="Methyltransferase, Cobalt-precorrin-4 Transmethylase, Domain 2"/>
    <property type="match status" value="1"/>
</dbReference>
<gene>
    <name evidence="8" type="ORF">SSE37_12194</name>
</gene>